<dbReference type="STRING" id="240176.A8PE17"/>
<dbReference type="EMBL" id="AACS02000007">
    <property type="protein sequence ID" value="EAU81115.2"/>
    <property type="molecule type" value="Genomic_DNA"/>
</dbReference>
<keyword evidence="2" id="KW-0863">Zinc-finger</keyword>
<evidence type="ECO:0000256" key="2">
    <source>
        <dbReference type="ARBA" id="ARBA00022771"/>
    </source>
</evidence>
<comment type="caution">
    <text evidence="5">The sequence shown here is derived from an EMBL/GenBank/DDBJ whole genome shotgun (WGS) entry which is preliminary data.</text>
</comment>
<keyword evidence="3" id="KW-0862">Zinc</keyword>
<dbReference type="RefSeq" id="XP_001840706.2">
    <property type="nucleotide sequence ID" value="XM_001840654.2"/>
</dbReference>
<dbReference type="SUPFAM" id="SSF57850">
    <property type="entry name" value="RING/U-box"/>
    <property type="match status" value="1"/>
</dbReference>
<dbReference type="GO" id="GO:0008270">
    <property type="term" value="F:zinc ion binding"/>
    <property type="evidence" value="ECO:0007669"/>
    <property type="project" value="UniProtKB-KW"/>
</dbReference>
<proteinExistence type="predicted"/>
<dbReference type="KEGG" id="cci:CC1G_09757"/>
<evidence type="ECO:0000256" key="3">
    <source>
        <dbReference type="ARBA" id="ARBA00022833"/>
    </source>
</evidence>
<evidence type="ECO:0000313" key="6">
    <source>
        <dbReference type="Proteomes" id="UP000001861"/>
    </source>
</evidence>
<accession>A8PE17</accession>
<dbReference type="OMA" id="SHKEHEY"/>
<gene>
    <name evidence="5" type="ORF">CC1G_09757</name>
</gene>
<evidence type="ECO:0008006" key="7">
    <source>
        <dbReference type="Google" id="ProtNLM"/>
    </source>
</evidence>
<dbReference type="PROSITE" id="PS00518">
    <property type="entry name" value="ZF_RING_1"/>
    <property type="match status" value="1"/>
</dbReference>
<keyword evidence="1" id="KW-0479">Metal-binding</keyword>
<organism evidence="5 6">
    <name type="scientific">Coprinopsis cinerea (strain Okayama-7 / 130 / ATCC MYA-4618 / FGSC 9003)</name>
    <name type="common">Inky cap fungus</name>
    <name type="synonym">Hormographiella aspergillata</name>
    <dbReference type="NCBI Taxonomy" id="240176"/>
    <lineage>
        <taxon>Eukaryota</taxon>
        <taxon>Fungi</taxon>
        <taxon>Dikarya</taxon>
        <taxon>Basidiomycota</taxon>
        <taxon>Agaricomycotina</taxon>
        <taxon>Agaricomycetes</taxon>
        <taxon>Agaricomycetidae</taxon>
        <taxon>Agaricales</taxon>
        <taxon>Agaricineae</taxon>
        <taxon>Psathyrellaceae</taxon>
        <taxon>Coprinopsis</taxon>
    </lineage>
</organism>
<evidence type="ECO:0000256" key="1">
    <source>
        <dbReference type="ARBA" id="ARBA00022723"/>
    </source>
</evidence>
<evidence type="ECO:0000313" key="5">
    <source>
        <dbReference type="EMBL" id="EAU81115.2"/>
    </source>
</evidence>
<dbReference type="Gene3D" id="3.30.40.10">
    <property type="entry name" value="Zinc/RING finger domain, C3HC4 (zinc finger)"/>
    <property type="match status" value="1"/>
</dbReference>
<keyword evidence="6" id="KW-1185">Reference proteome</keyword>
<dbReference type="InterPro" id="IPR013083">
    <property type="entry name" value="Znf_RING/FYVE/PHD"/>
</dbReference>
<reference evidence="5 6" key="1">
    <citation type="journal article" date="2010" name="Proc. Natl. Acad. Sci. U.S.A.">
        <title>Insights into evolution of multicellular fungi from the assembled chromosomes of the mushroom Coprinopsis cinerea (Coprinus cinereus).</title>
        <authorList>
            <person name="Stajich J.E."/>
            <person name="Wilke S.K."/>
            <person name="Ahren D."/>
            <person name="Au C.H."/>
            <person name="Birren B.W."/>
            <person name="Borodovsky M."/>
            <person name="Burns C."/>
            <person name="Canback B."/>
            <person name="Casselton L.A."/>
            <person name="Cheng C.K."/>
            <person name="Deng J."/>
            <person name="Dietrich F.S."/>
            <person name="Fargo D.C."/>
            <person name="Farman M.L."/>
            <person name="Gathman A.C."/>
            <person name="Goldberg J."/>
            <person name="Guigo R."/>
            <person name="Hoegger P.J."/>
            <person name="Hooker J.B."/>
            <person name="Huggins A."/>
            <person name="James T.Y."/>
            <person name="Kamada T."/>
            <person name="Kilaru S."/>
            <person name="Kodira C."/>
            <person name="Kues U."/>
            <person name="Kupfer D."/>
            <person name="Kwan H.S."/>
            <person name="Lomsadze A."/>
            <person name="Li W."/>
            <person name="Lilly W.W."/>
            <person name="Ma L.J."/>
            <person name="Mackey A.J."/>
            <person name="Manning G."/>
            <person name="Martin F."/>
            <person name="Muraguchi H."/>
            <person name="Natvig D.O."/>
            <person name="Palmerini H."/>
            <person name="Ramesh M.A."/>
            <person name="Rehmeyer C.J."/>
            <person name="Roe B.A."/>
            <person name="Shenoy N."/>
            <person name="Stanke M."/>
            <person name="Ter-Hovhannisyan V."/>
            <person name="Tunlid A."/>
            <person name="Velagapudi R."/>
            <person name="Vision T.J."/>
            <person name="Zeng Q."/>
            <person name="Zolan M.E."/>
            <person name="Pukkila P.J."/>
        </authorList>
    </citation>
    <scope>NUCLEOTIDE SEQUENCE [LARGE SCALE GENOMIC DNA]</scope>
    <source>
        <strain evidence="6">Okayama-7 / 130 / ATCC MYA-4618 / FGSC 9003</strain>
    </source>
</reference>
<name>A8PE17_COPC7</name>
<feature type="region of interest" description="Disordered" evidence="4">
    <location>
        <begin position="35"/>
        <end position="152"/>
    </location>
</feature>
<dbReference type="InterPro" id="IPR017907">
    <property type="entry name" value="Znf_RING_CS"/>
</dbReference>
<dbReference type="GeneID" id="6017358"/>
<dbReference type="VEuPathDB" id="FungiDB:CC1G_09757"/>
<feature type="compositionally biased region" description="Basic and acidic residues" evidence="4">
    <location>
        <begin position="68"/>
        <end position="78"/>
    </location>
</feature>
<protein>
    <recommendedName>
        <fullName evidence="7">RING-type domain-containing protein</fullName>
    </recommendedName>
</protein>
<dbReference type="AlphaFoldDB" id="A8PE17"/>
<evidence type="ECO:0000256" key="4">
    <source>
        <dbReference type="SAM" id="MobiDB-lite"/>
    </source>
</evidence>
<dbReference type="HOGENOM" id="CLU_715746_0_0_1"/>
<sequence>MPQLHLNHAKGASMTVEQPIPQLYGTINFGHAMPPGHRTACASSPARISQRHNSVSSISSTQPGRRPRSSDDAKRDAAKNSANRSKKFGALQAHQVRPTPPPSTPRRQACVARPPTPVTPVPTQRLGEPSRGSGAAQPSTPAGPSTPTNPNVVPLRGLITPSSTNALAAGEADSPEGTRRTPVILRTYRYNRTIRREKTSVCSVPSVLSDNSSLPSVLGALLGSRVSDKDVRDKLIQVFIANGICQMCQCISWNLSSLQCGHSFCTTCLSTAFKAELQSNLEPLRYGYHYGHSITHCSRAPTNAIQFSRTLSAIERHGIRPEEVFSYRCWICRHAVKTVPVPNYTIRGILSELYQVIRRDLDDLGYSRIAEDCGQRAFDFLFVNGV</sequence>
<dbReference type="InParanoid" id="A8PE17"/>
<feature type="compositionally biased region" description="Polar residues" evidence="4">
    <location>
        <begin position="51"/>
        <end position="63"/>
    </location>
</feature>
<feature type="compositionally biased region" description="Polar residues" evidence="4">
    <location>
        <begin position="136"/>
        <end position="151"/>
    </location>
</feature>
<dbReference type="Proteomes" id="UP000001861">
    <property type="component" value="Unassembled WGS sequence"/>
</dbReference>
<dbReference type="OrthoDB" id="3219336at2759"/>